<proteinExistence type="predicted"/>
<evidence type="ECO:0000313" key="1">
    <source>
        <dbReference type="EMBL" id="KAF2175829.1"/>
    </source>
</evidence>
<dbReference type="AlphaFoldDB" id="A0A6A6DC92"/>
<name>A0A6A6DC92_9PEZI</name>
<sequence length="128" mass="14878">MKSGPEHILTLSLCPTQTTHVYALSRCFCLVWIDTESNWAEKYTIQLTNFQNSISRRPWQVLKPRLFLYNFNAFYQQNDSPQRSTSIFPGRSNYLVVAKSNGLSGWHTLHQIDTVPRAQGLHVNKFFK</sequence>
<reference evidence="1" key="1">
    <citation type="journal article" date="2020" name="Stud. Mycol.">
        <title>101 Dothideomycetes genomes: a test case for predicting lifestyles and emergence of pathogens.</title>
        <authorList>
            <person name="Haridas S."/>
            <person name="Albert R."/>
            <person name="Binder M."/>
            <person name="Bloem J."/>
            <person name="Labutti K."/>
            <person name="Salamov A."/>
            <person name="Andreopoulos B."/>
            <person name="Baker S."/>
            <person name="Barry K."/>
            <person name="Bills G."/>
            <person name="Bluhm B."/>
            <person name="Cannon C."/>
            <person name="Castanera R."/>
            <person name="Culley D."/>
            <person name="Daum C."/>
            <person name="Ezra D."/>
            <person name="Gonzalez J."/>
            <person name="Henrissat B."/>
            <person name="Kuo A."/>
            <person name="Liang C."/>
            <person name="Lipzen A."/>
            <person name="Lutzoni F."/>
            <person name="Magnuson J."/>
            <person name="Mondo S."/>
            <person name="Nolan M."/>
            <person name="Ohm R."/>
            <person name="Pangilinan J."/>
            <person name="Park H.-J."/>
            <person name="Ramirez L."/>
            <person name="Alfaro M."/>
            <person name="Sun H."/>
            <person name="Tritt A."/>
            <person name="Yoshinaga Y."/>
            <person name="Zwiers L.-H."/>
            <person name="Turgeon B."/>
            <person name="Goodwin S."/>
            <person name="Spatafora J."/>
            <person name="Crous P."/>
            <person name="Grigoriev I."/>
        </authorList>
    </citation>
    <scope>NUCLEOTIDE SEQUENCE</scope>
    <source>
        <strain evidence="1">CBS 207.26</strain>
    </source>
</reference>
<keyword evidence="2" id="KW-1185">Reference proteome</keyword>
<dbReference type="Proteomes" id="UP000800200">
    <property type="component" value="Unassembled WGS sequence"/>
</dbReference>
<gene>
    <name evidence="1" type="ORF">K469DRAFT_52424</name>
</gene>
<accession>A0A6A6DC92</accession>
<evidence type="ECO:0000313" key="2">
    <source>
        <dbReference type="Proteomes" id="UP000800200"/>
    </source>
</evidence>
<organism evidence="1 2">
    <name type="scientific">Zopfia rhizophila CBS 207.26</name>
    <dbReference type="NCBI Taxonomy" id="1314779"/>
    <lineage>
        <taxon>Eukaryota</taxon>
        <taxon>Fungi</taxon>
        <taxon>Dikarya</taxon>
        <taxon>Ascomycota</taxon>
        <taxon>Pezizomycotina</taxon>
        <taxon>Dothideomycetes</taxon>
        <taxon>Dothideomycetes incertae sedis</taxon>
        <taxon>Zopfiaceae</taxon>
        <taxon>Zopfia</taxon>
    </lineage>
</organism>
<protein>
    <submittedName>
        <fullName evidence="1">Uncharacterized protein</fullName>
    </submittedName>
</protein>
<dbReference type="EMBL" id="ML994723">
    <property type="protein sequence ID" value="KAF2175829.1"/>
    <property type="molecule type" value="Genomic_DNA"/>
</dbReference>